<dbReference type="AlphaFoldDB" id="A0A9D1X8I0"/>
<feature type="transmembrane region" description="Helical" evidence="1">
    <location>
        <begin position="53"/>
        <end position="70"/>
    </location>
</feature>
<organism evidence="2 3">
    <name type="scientific">Candidatus Anaerobutyricum stercoripullorum</name>
    <dbReference type="NCBI Taxonomy" id="2838456"/>
    <lineage>
        <taxon>Bacteria</taxon>
        <taxon>Bacillati</taxon>
        <taxon>Bacillota</taxon>
        <taxon>Clostridia</taxon>
        <taxon>Lachnospirales</taxon>
        <taxon>Lachnospiraceae</taxon>
        <taxon>Anaerobutyricum</taxon>
    </lineage>
</organism>
<keyword evidence="1" id="KW-0812">Transmembrane</keyword>
<evidence type="ECO:0000256" key="1">
    <source>
        <dbReference type="SAM" id="Phobius"/>
    </source>
</evidence>
<reference evidence="2" key="2">
    <citation type="submission" date="2021-04" db="EMBL/GenBank/DDBJ databases">
        <authorList>
            <person name="Gilroy R."/>
        </authorList>
    </citation>
    <scope>NUCLEOTIDE SEQUENCE</scope>
    <source>
        <strain evidence="2">ChiSxjej3B15-1167</strain>
    </source>
</reference>
<feature type="transmembrane region" description="Helical" evidence="1">
    <location>
        <begin position="27"/>
        <end position="47"/>
    </location>
</feature>
<evidence type="ECO:0008006" key="4">
    <source>
        <dbReference type="Google" id="ProtNLM"/>
    </source>
</evidence>
<reference evidence="2" key="1">
    <citation type="journal article" date="2021" name="PeerJ">
        <title>Extensive microbial diversity within the chicken gut microbiome revealed by metagenomics and culture.</title>
        <authorList>
            <person name="Gilroy R."/>
            <person name="Ravi A."/>
            <person name="Getino M."/>
            <person name="Pursley I."/>
            <person name="Horton D.L."/>
            <person name="Alikhan N.F."/>
            <person name="Baker D."/>
            <person name="Gharbi K."/>
            <person name="Hall N."/>
            <person name="Watson M."/>
            <person name="Adriaenssens E.M."/>
            <person name="Foster-Nyarko E."/>
            <person name="Jarju S."/>
            <person name="Secka A."/>
            <person name="Antonio M."/>
            <person name="Oren A."/>
            <person name="Chaudhuri R.R."/>
            <person name="La Ragione R."/>
            <person name="Hildebrand F."/>
            <person name="Pallen M.J."/>
        </authorList>
    </citation>
    <scope>NUCLEOTIDE SEQUENCE</scope>
    <source>
        <strain evidence="2">ChiSxjej3B15-1167</strain>
    </source>
</reference>
<evidence type="ECO:0000313" key="3">
    <source>
        <dbReference type="Proteomes" id="UP000886805"/>
    </source>
</evidence>
<keyword evidence="1" id="KW-1133">Transmembrane helix</keyword>
<evidence type="ECO:0000313" key="2">
    <source>
        <dbReference type="EMBL" id="HIX73355.1"/>
    </source>
</evidence>
<dbReference type="Proteomes" id="UP000886805">
    <property type="component" value="Unassembled WGS sequence"/>
</dbReference>
<comment type="caution">
    <text evidence="2">The sequence shown here is derived from an EMBL/GenBank/DDBJ whole genome shotgun (WGS) entry which is preliminary data.</text>
</comment>
<accession>A0A9D1X8I0</accession>
<protein>
    <recommendedName>
        <fullName evidence="4">Zn-finger containing protein</fullName>
    </recommendedName>
</protein>
<proteinExistence type="predicted"/>
<keyword evidence="1" id="KW-0472">Membrane</keyword>
<dbReference type="EMBL" id="DXEQ01000305">
    <property type="protein sequence ID" value="HIX73355.1"/>
    <property type="molecule type" value="Genomic_DNA"/>
</dbReference>
<sequence>MLVINNLKWKLANFLQQRNGNDDLSRITFLVSVILYLVSIVLDILSLESIGSILYVIGFAGIIYSLFRIFSGNVPARQRENDKYLHFISLQKKRFAMRKEYRIFACKGCEQHIRVPKKKGKVEVTCPVCGRKAIHRT</sequence>
<gene>
    <name evidence="2" type="ORF">H9849_10070</name>
</gene>
<name>A0A9D1X8I0_9FIRM</name>